<dbReference type="InterPro" id="IPR004101">
    <property type="entry name" value="Mur_ligase_C"/>
</dbReference>
<dbReference type="Pfam" id="PF02875">
    <property type="entry name" value="Mur_ligase_C"/>
    <property type="match status" value="1"/>
</dbReference>
<evidence type="ECO:0000256" key="11">
    <source>
        <dbReference type="ARBA" id="ARBA00023306"/>
    </source>
</evidence>
<comment type="subcellular location">
    <subcellularLocation>
        <location evidence="1 14">Cytoplasm</location>
    </subcellularLocation>
</comment>
<dbReference type="InterPro" id="IPR013221">
    <property type="entry name" value="Mur_ligase_cen"/>
</dbReference>
<evidence type="ECO:0000256" key="2">
    <source>
        <dbReference type="ARBA" id="ARBA00004752"/>
    </source>
</evidence>
<evidence type="ECO:0000256" key="7">
    <source>
        <dbReference type="ARBA" id="ARBA00022741"/>
    </source>
</evidence>
<evidence type="ECO:0000259" key="15">
    <source>
        <dbReference type="Pfam" id="PF01225"/>
    </source>
</evidence>
<keyword evidence="9 14" id="KW-0133">Cell shape</keyword>
<dbReference type="AlphaFoldDB" id="A0A399QR49"/>
<keyword evidence="10 14" id="KW-0573">Peptidoglycan synthesis</keyword>
<protein>
    <recommendedName>
        <fullName evidence="3 14">UDP-N-acetylmuramate--L-alanine ligase</fullName>
        <ecNumber evidence="3 14">6.3.2.8</ecNumber>
    </recommendedName>
    <alternativeName>
        <fullName evidence="14">UDP-N-acetylmuramoyl-L-alanine synthetase</fullName>
    </alternativeName>
</protein>
<evidence type="ECO:0000313" key="18">
    <source>
        <dbReference type="EMBL" id="RIJ21406.1"/>
    </source>
</evidence>
<evidence type="ECO:0000256" key="6">
    <source>
        <dbReference type="ARBA" id="ARBA00022618"/>
    </source>
</evidence>
<keyword evidence="12 14" id="KW-0961">Cell wall biogenesis/degradation</keyword>
<keyword evidence="4 14" id="KW-0963">Cytoplasm</keyword>
<dbReference type="Gene3D" id="3.40.50.720">
    <property type="entry name" value="NAD(P)-binding Rossmann-like Domain"/>
    <property type="match status" value="1"/>
</dbReference>
<feature type="domain" description="Mur ligase central" evidence="17">
    <location>
        <begin position="123"/>
        <end position="309"/>
    </location>
</feature>
<dbReference type="InterPro" id="IPR000713">
    <property type="entry name" value="Mur_ligase_N"/>
</dbReference>
<evidence type="ECO:0000256" key="13">
    <source>
        <dbReference type="ARBA" id="ARBA00047833"/>
    </source>
</evidence>
<keyword evidence="5 14" id="KW-0436">Ligase</keyword>
<dbReference type="InterPro" id="IPR050061">
    <property type="entry name" value="MurCDEF_pg_biosynth"/>
</dbReference>
<name>A0A399QR49_9PROT</name>
<keyword evidence="19" id="KW-1185">Reference proteome</keyword>
<proteinExistence type="inferred from homology"/>
<dbReference type="GO" id="GO:0005524">
    <property type="term" value="F:ATP binding"/>
    <property type="evidence" value="ECO:0007669"/>
    <property type="project" value="UniProtKB-UniRule"/>
</dbReference>
<dbReference type="SUPFAM" id="SSF51984">
    <property type="entry name" value="MurCD N-terminal domain"/>
    <property type="match status" value="1"/>
</dbReference>
<keyword evidence="11 14" id="KW-0131">Cell cycle</keyword>
<dbReference type="HAMAP" id="MF_00046">
    <property type="entry name" value="MurC"/>
    <property type="match status" value="1"/>
</dbReference>
<comment type="similarity">
    <text evidence="14">Belongs to the MurCDEF family.</text>
</comment>
<dbReference type="UniPathway" id="UPA00219"/>
<dbReference type="RefSeq" id="WP_119380558.1">
    <property type="nucleotide sequence ID" value="NZ_QWGB01000009.1"/>
</dbReference>
<dbReference type="NCBIfam" id="TIGR01082">
    <property type="entry name" value="murC"/>
    <property type="match status" value="1"/>
</dbReference>
<dbReference type="GO" id="GO:0071555">
    <property type="term" value="P:cell wall organization"/>
    <property type="evidence" value="ECO:0007669"/>
    <property type="project" value="UniProtKB-KW"/>
</dbReference>
<dbReference type="SUPFAM" id="SSF53623">
    <property type="entry name" value="MurD-like peptide ligases, catalytic domain"/>
    <property type="match status" value="1"/>
</dbReference>
<organism evidence="18 19">
    <name type="scientific">Henriciella barbarensis</name>
    <dbReference type="NCBI Taxonomy" id="86342"/>
    <lineage>
        <taxon>Bacteria</taxon>
        <taxon>Pseudomonadati</taxon>
        <taxon>Pseudomonadota</taxon>
        <taxon>Alphaproteobacteria</taxon>
        <taxon>Hyphomonadales</taxon>
        <taxon>Hyphomonadaceae</taxon>
        <taxon>Henriciella</taxon>
    </lineage>
</organism>
<feature type="binding site" evidence="14">
    <location>
        <begin position="125"/>
        <end position="131"/>
    </location>
    <ligand>
        <name>ATP</name>
        <dbReference type="ChEBI" id="CHEBI:30616"/>
    </ligand>
</feature>
<evidence type="ECO:0000256" key="14">
    <source>
        <dbReference type="HAMAP-Rule" id="MF_00046"/>
    </source>
</evidence>
<feature type="domain" description="Mur ligase C-terminal" evidence="16">
    <location>
        <begin position="331"/>
        <end position="462"/>
    </location>
</feature>
<dbReference type="GO" id="GO:0009252">
    <property type="term" value="P:peptidoglycan biosynthetic process"/>
    <property type="evidence" value="ECO:0007669"/>
    <property type="project" value="UniProtKB-UniRule"/>
</dbReference>
<evidence type="ECO:0000256" key="5">
    <source>
        <dbReference type="ARBA" id="ARBA00022598"/>
    </source>
</evidence>
<dbReference type="GO" id="GO:0005737">
    <property type="term" value="C:cytoplasm"/>
    <property type="evidence" value="ECO:0007669"/>
    <property type="project" value="UniProtKB-SubCell"/>
</dbReference>
<comment type="catalytic activity">
    <reaction evidence="13 14">
        <text>UDP-N-acetyl-alpha-D-muramate + L-alanine + ATP = UDP-N-acetyl-alpha-D-muramoyl-L-alanine + ADP + phosphate + H(+)</text>
        <dbReference type="Rhea" id="RHEA:23372"/>
        <dbReference type="ChEBI" id="CHEBI:15378"/>
        <dbReference type="ChEBI" id="CHEBI:30616"/>
        <dbReference type="ChEBI" id="CHEBI:43474"/>
        <dbReference type="ChEBI" id="CHEBI:57972"/>
        <dbReference type="ChEBI" id="CHEBI:70757"/>
        <dbReference type="ChEBI" id="CHEBI:83898"/>
        <dbReference type="ChEBI" id="CHEBI:456216"/>
        <dbReference type="EC" id="6.3.2.8"/>
    </reaction>
</comment>
<evidence type="ECO:0000256" key="10">
    <source>
        <dbReference type="ARBA" id="ARBA00022984"/>
    </source>
</evidence>
<comment type="caution">
    <text evidence="18">The sequence shown here is derived from an EMBL/GenBank/DDBJ whole genome shotgun (WGS) entry which is preliminary data.</text>
</comment>
<dbReference type="InterPro" id="IPR036565">
    <property type="entry name" value="Mur-like_cat_sf"/>
</dbReference>
<keyword evidence="8 14" id="KW-0067">ATP-binding</keyword>
<dbReference type="InterPro" id="IPR005758">
    <property type="entry name" value="UDP-N-AcMur_Ala_ligase_MurC"/>
</dbReference>
<dbReference type="GO" id="GO:0051301">
    <property type="term" value="P:cell division"/>
    <property type="evidence" value="ECO:0007669"/>
    <property type="project" value="UniProtKB-KW"/>
</dbReference>
<dbReference type="SUPFAM" id="SSF53244">
    <property type="entry name" value="MurD-like peptide ligases, peptide-binding domain"/>
    <property type="match status" value="1"/>
</dbReference>
<reference evidence="18 19" key="1">
    <citation type="submission" date="2018-08" db="EMBL/GenBank/DDBJ databases">
        <title>Henriciella mobilis sp. nov., isolated from seawater.</title>
        <authorList>
            <person name="Cheng H."/>
            <person name="Wu Y.-H."/>
            <person name="Xu X.-W."/>
            <person name="Guo L.-L."/>
        </authorList>
    </citation>
    <scope>NUCLEOTIDE SEQUENCE [LARGE SCALE GENOMIC DNA]</scope>
    <source>
        <strain evidence="18 19">CCUG66934</strain>
    </source>
</reference>
<accession>A0A399QR49</accession>
<dbReference type="Pfam" id="PF08245">
    <property type="entry name" value="Mur_ligase_M"/>
    <property type="match status" value="1"/>
</dbReference>
<dbReference type="GO" id="GO:0008360">
    <property type="term" value="P:regulation of cell shape"/>
    <property type="evidence" value="ECO:0007669"/>
    <property type="project" value="UniProtKB-KW"/>
</dbReference>
<feature type="domain" description="Mur ligase N-terminal catalytic" evidence="15">
    <location>
        <begin position="22"/>
        <end position="118"/>
    </location>
</feature>
<dbReference type="EC" id="6.3.2.8" evidence="3 14"/>
<dbReference type="PANTHER" id="PTHR43445">
    <property type="entry name" value="UDP-N-ACETYLMURAMATE--L-ALANINE LIGASE-RELATED"/>
    <property type="match status" value="1"/>
</dbReference>
<dbReference type="Gene3D" id="3.40.1190.10">
    <property type="entry name" value="Mur-like, catalytic domain"/>
    <property type="match status" value="1"/>
</dbReference>
<evidence type="ECO:0000259" key="16">
    <source>
        <dbReference type="Pfam" id="PF02875"/>
    </source>
</evidence>
<evidence type="ECO:0000259" key="17">
    <source>
        <dbReference type="Pfam" id="PF08245"/>
    </source>
</evidence>
<dbReference type="Gene3D" id="3.90.190.20">
    <property type="entry name" value="Mur ligase, C-terminal domain"/>
    <property type="match status" value="1"/>
</dbReference>
<dbReference type="OrthoDB" id="9804126at2"/>
<comment type="function">
    <text evidence="14">Cell wall formation.</text>
</comment>
<evidence type="ECO:0000256" key="4">
    <source>
        <dbReference type="ARBA" id="ARBA00022490"/>
    </source>
</evidence>
<gene>
    <name evidence="14" type="primary">murC</name>
    <name evidence="18" type="ORF">D1224_13925</name>
</gene>
<keyword evidence="6 14" id="KW-0132">Cell division</keyword>
<dbReference type="PANTHER" id="PTHR43445:SF3">
    <property type="entry name" value="UDP-N-ACETYLMURAMATE--L-ALANINE LIGASE"/>
    <property type="match status" value="1"/>
</dbReference>
<sequence>MPYEVRTFMPNKPSPFDLGPAHLVGIGGIGMSGIAEIMINLGYKVQGSDVKESANVERLRSKGATVHIGHKPQNVIGAGAVIISSAIKSDNLEVVAARESGIPVVRRADMLAEIIRLKWTVAVAGTHGKTTTTTMVAALLDGAGIDPTVINGGIINAYGSNAKAGNGDWIVLEADESDGTFTKLRPTIAIVTNMDPEHMEHYGSMQALRDAFDTYVKNIPFYGFGVLCTDHPEVSSMVARVSDRRILTYGFNRQADVRATNLASDPDGVTFDVVLRERLGIGVSSIEGVRLPMAGDHNVSNALASITVALELGATPDQIRTSFRNFGGVKRRFTPAGEWNGVRIIDDYGHHPVEIAAVLKAARAMQGDNRVIAVAQPHRYSRLHDLFKDFSGCFQDADIALIAPVYAAGEDPIEGASHESLVRAINENGHADARPMDALDSLPATIREIARPGDLVVCLGAGDITTHANALAGKLAE</sequence>
<dbReference type="Proteomes" id="UP000265431">
    <property type="component" value="Unassembled WGS sequence"/>
</dbReference>
<evidence type="ECO:0000256" key="8">
    <source>
        <dbReference type="ARBA" id="ARBA00022840"/>
    </source>
</evidence>
<evidence type="ECO:0000256" key="3">
    <source>
        <dbReference type="ARBA" id="ARBA00012211"/>
    </source>
</evidence>
<evidence type="ECO:0000256" key="9">
    <source>
        <dbReference type="ARBA" id="ARBA00022960"/>
    </source>
</evidence>
<dbReference type="EMBL" id="QWGB01000009">
    <property type="protein sequence ID" value="RIJ21406.1"/>
    <property type="molecule type" value="Genomic_DNA"/>
</dbReference>
<evidence type="ECO:0000313" key="19">
    <source>
        <dbReference type="Proteomes" id="UP000265431"/>
    </source>
</evidence>
<keyword evidence="7 14" id="KW-0547">Nucleotide-binding</keyword>
<comment type="pathway">
    <text evidence="2 14">Cell wall biogenesis; peptidoglycan biosynthesis.</text>
</comment>
<dbReference type="InterPro" id="IPR036615">
    <property type="entry name" value="Mur_ligase_C_dom_sf"/>
</dbReference>
<dbReference type="GO" id="GO:0008763">
    <property type="term" value="F:UDP-N-acetylmuramate-L-alanine ligase activity"/>
    <property type="evidence" value="ECO:0007669"/>
    <property type="project" value="UniProtKB-UniRule"/>
</dbReference>
<evidence type="ECO:0000256" key="12">
    <source>
        <dbReference type="ARBA" id="ARBA00023316"/>
    </source>
</evidence>
<evidence type="ECO:0000256" key="1">
    <source>
        <dbReference type="ARBA" id="ARBA00004496"/>
    </source>
</evidence>
<dbReference type="Pfam" id="PF01225">
    <property type="entry name" value="Mur_ligase"/>
    <property type="match status" value="1"/>
</dbReference>